<dbReference type="EMBL" id="SMKO01000146">
    <property type="protein sequence ID" value="TDC97878.1"/>
    <property type="molecule type" value="Genomic_DNA"/>
</dbReference>
<accession>A0A4R4UYQ7</accession>
<keyword evidence="4" id="KW-1185">Reference proteome</keyword>
<proteinExistence type="inferred from homology"/>
<gene>
    <name evidence="3" type="ORF">E1292_36275</name>
</gene>
<sequence>MKFLLLICGDQQAHKAMLADPDFLPDCKAWARAQGDRLVQTGGLEAPAEATTVRARDGEVLLSDGPFVEAKEVVAGFSLIECATREQALEAAMVHPVARHGTIEVRALLP</sequence>
<dbReference type="RefSeq" id="WP_132601894.1">
    <property type="nucleotide sequence ID" value="NZ_SMKO01000146.1"/>
</dbReference>
<dbReference type="PANTHER" id="PTHR35174:SF3">
    <property type="entry name" value="BLL7171 PROTEIN"/>
    <property type="match status" value="1"/>
</dbReference>
<evidence type="ECO:0000313" key="4">
    <source>
        <dbReference type="Proteomes" id="UP000295258"/>
    </source>
</evidence>
<dbReference type="Gene3D" id="3.30.70.1060">
    <property type="entry name" value="Dimeric alpha+beta barrel"/>
    <property type="match status" value="1"/>
</dbReference>
<feature type="domain" description="YCII-related" evidence="2">
    <location>
        <begin position="18"/>
        <end position="109"/>
    </location>
</feature>
<evidence type="ECO:0000256" key="1">
    <source>
        <dbReference type="ARBA" id="ARBA00007689"/>
    </source>
</evidence>
<evidence type="ECO:0000313" key="3">
    <source>
        <dbReference type="EMBL" id="TDC97878.1"/>
    </source>
</evidence>
<name>A0A4R4UYQ7_9ACTN</name>
<organism evidence="3 4">
    <name type="scientific">Nonomuraea deserti</name>
    <dbReference type="NCBI Taxonomy" id="1848322"/>
    <lineage>
        <taxon>Bacteria</taxon>
        <taxon>Bacillati</taxon>
        <taxon>Actinomycetota</taxon>
        <taxon>Actinomycetes</taxon>
        <taxon>Streptosporangiales</taxon>
        <taxon>Streptosporangiaceae</taxon>
        <taxon>Nonomuraea</taxon>
    </lineage>
</organism>
<dbReference type="SUPFAM" id="SSF54909">
    <property type="entry name" value="Dimeric alpha+beta barrel"/>
    <property type="match status" value="1"/>
</dbReference>
<dbReference type="InterPro" id="IPR005545">
    <property type="entry name" value="YCII"/>
</dbReference>
<dbReference type="Pfam" id="PF03795">
    <property type="entry name" value="YCII"/>
    <property type="match status" value="1"/>
</dbReference>
<dbReference type="AlphaFoldDB" id="A0A4R4UYQ7"/>
<dbReference type="Proteomes" id="UP000295258">
    <property type="component" value="Unassembled WGS sequence"/>
</dbReference>
<comment type="similarity">
    <text evidence="1">Belongs to the YciI family.</text>
</comment>
<comment type="caution">
    <text evidence="3">The sequence shown here is derived from an EMBL/GenBank/DDBJ whole genome shotgun (WGS) entry which is preliminary data.</text>
</comment>
<dbReference type="InterPro" id="IPR011008">
    <property type="entry name" value="Dimeric_a/b-barrel"/>
</dbReference>
<dbReference type="PANTHER" id="PTHR35174">
    <property type="entry name" value="BLL7171 PROTEIN-RELATED"/>
    <property type="match status" value="1"/>
</dbReference>
<protein>
    <submittedName>
        <fullName evidence="3">Transcription initiation protein</fullName>
    </submittedName>
</protein>
<evidence type="ECO:0000259" key="2">
    <source>
        <dbReference type="Pfam" id="PF03795"/>
    </source>
</evidence>
<reference evidence="3 4" key="1">
    <citation type="submission" date="2019-03" db="EMBL/GenBank/DDBJ databases">
        <title>Draft genome sequences of novel Actinobacteria.</title>
        <authorList>
            <person name="Sahin N."/>
            <person name="Ay H."/>
            <person name="Saygin H."/>
        </authorList>
    </citation>
    <scope>NUCLEOTIDE SEQUENCE [LARGE SCALE GENOMIC DNA]</scope>
    <source>
        <strain evidence="3 4">KC310</strain>
    </source>
</reference>